<evidence type="ECO:0000259" key="3">
    <source>
        <dbReference type="Pfam" id="PF25390"/>
    </source>
</evidence>
<evidence type="ECO:0000313" key="5">
    <source>
        <dbReference type="Proteomes" id="UP000694620"/>
    </source>
</evidence>
<evidence type="ECO:0000313" key="4">
    <source>
        <dbReference type="Ensembl" id="ENSECRP00000029929.1"/>
    </source>
</evidence>
<keyword evidence="5" id="KW-1185">Reference proteome</keyword>
<feature type="repeat" description="RCC1" evidence="2">
    <location>
        <begin position="10"/>
        <end position="63"/>
    </location>
</feature>
<reference evidence="4" key="3">
    <citation type="submission" date="2025-09" db="UniProtKB">
        <authorList>
            <consortium name="Ensembl"/>
        </authorList>
    </citation>
    <scope>IDENTIFICATION</scope>
</reference>
<protein>
    <submittedName>
        <fullName evidence="4">Secretion regulating guanine nucleotide exchange factor</fullName>
    </submittedName>
</protein>
<dbReference type="AlphaFoldDB" id="A0A8C4TDE6"/>
<dbReference type="PROSITE" id="PS00626">
    <property type="entry name" value="RCC1_2"/>
    <property type="match status" value="2"/>
</dbReference>
<dbReference type="PANTHER" id="PTHR22872">
    <property type="entry name" value="BTK-BINDING PROTEIN-RELATED"/>
    <property type="match status" value="1"/>
</dbReference>
<dbReference type="PRINTS" id="PR00633">
    <property type="entry name" value="RCCNDNSATION"/>
</dbReference>
<reference evidence="4" key="1">
    <citation type="submission" date="2021-06" db="EMBL/GenBank/DDBJ databases">
        <authorList>
            <consortium name="Wellcome Sanger Institute Data Sharing"/>
        </authorList>
    </citation>
    <scope>NUCLEOTIDE SEQUENCE [LARGE SCALE GENOMIC DNA]</scope>
</reference>
<dbReference type="Proteomes" id="UP000694620">
    <property type="component" value="Chromosome 2"/>
</dbReference>
<dbReference type="InterPro" id="IPR058923">
    <property type="entry name" value="RCC1-like_dom"/>
</dbReference>
<dbReference type="Gene3D" id="2.130.10.30">
    <property type="entry name" value="Regulator of chromosome condensation 1/beta-lactamase-inhibitor protein II"/>
    <property type="match status" value="2"/>
</dbReference>
<feature type="repeat" description="RCC1" evidence="2">
    <location>
        <begin position="116"/>
        <end position="167"/>
    </location>
</feature>
<dbReference type="InterPro" id="IPR051625">
    <property type="entry name" value="Signaling_Regulatory_Domain"/>
</dbReference>
<sequence>MTAKKELRGGLLFAWGANSYGQLGLGHKEDVLLPVRVTQGLASIGNIKCLVGGGGHSAIITELGELLLCGHNHKGQLGMGHKQEVLYFCCCPSLQGRIVVQVACGWDFTLILTDDGTIWTCGSNAFGQLGLPQHLGESTLPLPIETLNGNAVEIAAGLRHALAVTEKGLVFQWGVGMKSLANRGLQTLPVPAFMSAREPYEVPGLGHVKVKHVSAGAYHSACITDEGCLFVWGSNKYGQLPSSDDFLPLPFFIQPHHFEGEKVTLVCSGWTHMVARTEKGQVYTCGRADYGQLGRKIKSIQDSMCKSNVIQSRFTPEKVSELTGASQGNLKN</sequence>
<keyword evidence="1" id="KW-0677">Repeat</keyword>
<feature type="domain" description="RCC1-like" evidence="3">
    <location>
        <begin position="12"/>
        <end position="326"/>
    </location>
</feature>
<dbReference type="InterPro" id="IPR009091">
    <property type="entry name" value="RCC1/BLIP-II"/>
</dbReference>
<feature type="repeat" description="RCC1" evidence="2">
    <location>
        <begin position="168"/>
        <end position="226"/>
    </location>
</feature>
<dbReference type="GeneTree" id="ENSGT00940000160684"/>
<proteinExistence type="predicted"/>
<dbReference type="Pfam" id="PF25390">
    <property type="entry name" value="WD40_RLD"/>
    <property type="match status" value="1"/>
</dbReference>
<dbReference type="InterPro" id="IPR000408">
    <property type="entry name" value="Reg_chr_condens"/>
</dbReference>
<dbReference type="SUPFAM" id="SSF50985">
    <property type="entry name" value="RCC1/BLIP-II"/>
    <property type="match status" value="1"/>
</dbReference>
<reference evidence="4" key="2">
    <citation type="submission" date="2025-08" db="UniProtKB">
        <authorList>
            <consortium name="Ensembl"/>
        </authorList>
    </citation>
    <scope>IDENTIFICATION</scope>
</reference>
<organism evidence="4 5">
    <name type="scientific">Erpetoichthys calabaricus</name>
    <name type="common">Rope fish</name>
    <name type="synonym">Calamoichthys calabaricus</name>
    <dbReference type="NCBI Taxonomy" id="27687"/>
    <lineage>
        <taxon>Eukaryota</taxon>
        <taxon>Metazoa</taxon>
        <taxon>Chordata</taxon>
        <taxon>Craniata</taxon>
        <taxon>Vertebrata</taxon>
        <taxon>Euteleostomi</taxon>
        <taxon>Actinopterygii</taxon>
        <taxon>Polypteriformes</taxon>
        <taxon>Polypteridae</taxon>
        <taxon>Erpetoichthys</taxon>
    </lineage>
</organism>
<dbReference type="PROSITE" id="PS50012">
    <property type="entry name" value="RCC1_3"/>
    <property type="match status" value="5"/>
</dbReference>
<feature type="repeat" description="RCC1" evidence="2">
    <location>
        <begin position="227"/>
        <end position="279"/>
    </location>
</feature>
<gene>
    <name evidence="4" type="primary">SERGEF</name>
    <name evidence="4" type="synonym">sergef</name>
</gene>
<name>A0A8C4TDE6_ERPCA</name>
<dbReference type="Ensembl" id="ENSECRT00000030567.1">
    <property type="protein sequence ID" value="ENSECRP00000029929.1"/>
    <property type="gene ID" value="ENSECRG00000020331.1"/>
</dbReference>
<feature type="repeat" description="RCC1" evidence="2">
    <location>
        <begin position="64"/>
        <end position="115"/>
    </location>
</feature>
<evidence type="ECO:0000256" key="2">
    <source>
        <dbReference type="PROSITE-ProRule" id="PRU00235"/>
    </source>
</evidence>
<accession>A0A8C4TDE6</accession>
<evidence type="ECO:0000256" key="1">
    <source>
        <dbReference type="ARBA" id="ARBA00022737"/>
    </source>
</evidence>